<keyword evidence="2" id="KW-1185">Reference proteome</keyword>
<reference evidence="1" key="1">
    <citation type="submission" date="2020-08" db="EMBL/GenBank/DDBJ databases">
        <title>Multicomponent nature underlies the extraordinary mechanical properties of spider dragline silk.</title>
        <authorList>
            <person name="Kono N."/>
            <person name="Nakamura H."/>
            <person name="Mori M."/>
            <person name="Yoshida Y."/>
            <person name="Ohtoshi R."/>
            <person name="Malay A.D."/>
            <person name="Moran D.A.P."/>
            <person name="Tomita M."/>
            <person name="Numata K."/>
            <person name="Arakawa K."/>
        </authorList>
    </citation>
    <scope>NUCLEOTIDE SEQUENCE</scope>
</reference>
<dbReference type="EMBL" id="BMAV01019775">
    <property type="protein sequence ID" value="GFY73013.1"/>
    <property type="molecule type" value="Genomic_DNA"/>
</dbReference>
<protein>
    <submittedName>
        <fullName evidence="1">Uncharacterized protein</fullName>
    </submittedName>
</protein>
<accession>A0A8X6YIK9</accession>
<sequence>MKDAVYELMGIFLPWKLLLNGDIELLNHIISACQNCSVRKPVLILEVLLKQAQQLLHPLLQSCLANPVMSCQEHGKHFCDLW</sequence>
<evidence type="ECO:0000313" key="2">
    <source>
        <dbReference type="Proteomes" id="UP000886998"/>
    </source>
</evidence>
<evidence type="ECO:0000313" key="1">
    <source>
        <dbReference type="EMBL" id="GFY73013.1"/>
    </source>
</evidence>
<name>A0A8X6YIK9_9ARAC</name>
<organism evidence="1 2">
    <name type="scientific">Trichonephila inaurata madagascariensis</name>
    <dbReference type="NCBI Taxonomy" id="2747483"/>
    <lineage>
        <taxon>Eukaryota</taxon>
        <taxon>Metazoa</taxon>
        <taxon>Ecdysozoa</taxon>
        <taxon>Arthropoda</taxon>
        <taxon>Chelicerata</taxon>
        <taxon>Arachnida</taxon>
        <taxon>Araneae</taxon>
        <taxon>Araneomorphae</taxon>
        <taxon>Entelegynae</taxon>
        <taxon>Araneoidea</taxon>
        <taxon>Nephilidae</taxon>
        <taxon>Trichonephila</taxon>
        <taxon>Trichonephila inaurata</taxon>
    </lineage>
</organism>
<dbReference type="AlphaFoldDB" id="A0A8X6YIK9"/>
<comment type="caution">
    <text evidence="1">The sequence shown here is derived from an EMBL/GenBank/DDBJ whole genome shotgun (WGS) entry which is preliminary data.</text>
</comment>
<dbReference type="Proteomes" id="UP000886998">
    <property type="component" value="Unassembled WGS sequence"/>
</dbReference>
<proteinExistence type="predicted"/>
<gene>
    <name evidence="1" type="ORF">TNIN_173531</name>
</gene>